<name>A0AA97K750_EUBMA</name>
<evidence type="ECO:0000259" key="13">
    <source>
        <dbReference type="PROSITE" id="PS50262"/>
    </source>
</evidence>
<dbReference type="PRINTS" id="PR00245">
    <property type="entry name" value="OLFACTORYR"/>
</dbReference>
<dbReference type="SUPFAM" id="SSF81321">
    <property type="entry name" value="Family A G protein-coupled receptor-like"/>
    <property type="match status" value="1"/>
</dbReference>
<dbReference type="PROSITE" id="PS00237">
    <property type="entry name" value="G_PROTEIN_RECEP_F1_1"/>
    <property type="match status" value="1"/>
</dbReference>
<dbReference type="AlphaFoldDB" id="A0AA97K750"/>
<dbReference type="Pfam" id="PF13853">
    <property type="entry name" value="7tm_4"/>
    <property type="match status" value="1"/>
</dbReference>
<dbReference type="RefSeq" id="XP_054849744.1">
    <property type="nucleotide sequence ID" value="XM_054993769.1"/>
</dbReference>
<feature type="domain" description="G-protein coupled receptors family 1 profile" evidence="13">
    <location>
        <begin position="44"/>
        <end position="293"/>
    </location>
</feature>
<keyword evidence="2 12" id="KW-1003">Cell membrane</keyword>
<gene>
    <name evidence="15" type="primary">LOC129339165</name>
</gene>
<keyword evidence="9 11" id="KW-0675">Receptor</keyword>
<dbReference type="GO" id="GO:0005886">
    <property type="term" value="C:plasma membrane"/>
    <property type="evidence" value="ECO:0007669"/>
    <property type="project" value="UniProtKB-SubCell"/>
</dbReference>
<evidence type="ECO:0000256" key="2">
    <source>
        <dbReference type="ARBA" id="ARBA00022475"/>
    </source>
</evidence>
<evidence type="ECO:0000256" key="1">
    <source>
        <dbReference type="ARBA" id="ARBA00004651"/>
    </source>
</evidence>
<keyword evidence="4 11" id="KW-0812">Transmembrane</keyword>
<dbReference type="InterPro" id="IPR050516">
    <property type="entry name" value="Olfactory_GPCR"/>
</dbReference>
<dbReference type="Proteomes" id="UP001190640">
    <property type="component" value="Chromosome 12"/>
</dbReference>
<comment type="similarity">
    <text evidence="11">Belongs to the G-protein coupled receptor 1 family.</text>
</comment>
<reference evidence="15" key="1">
    <citation type="submission" date="2025-08" db="UniProtKB">
        <authorList>
            <consortium name="RefSeq"/>
        </authorList>
    </citation>
    <scope>IDENTIFICATION</scope>
    <source>
        <tissue evidence="15">Blood</tissue>
    </source>
</reference>
<dbReference type="InterPro" id="IPR000276">
    <property type="entry name" value="GPCR_Rhodpsn"/>
</dbReference>
<dbReference type="GO" id="GO:0004930">
    <property type="term" value="F:G protein-coupled receptor activity"/>
    <property type="evidence" value="ECO:0007669"/>
    <property type="project" value="UniProtKB-KW"/>
</dbReference>
<dbReference type="PANTHER" id="PTHR26452">
    <property type="entry name" value="OLFACTORY RECEPTOR"/>
    <property type="match status" value="1"/>
</dbReference>
<dbReference type="CDD" id="cd15911">
    <property type="entry name" value="7tmA_OR11A-like"/>
    <property type="match status" value="1"/>
</dbReference>
<evidence type="ECO:0000256" key="3">
    <source>
        <dbReference type="ARBA" id="ARBA00022606"/>
    </source>
</evidence>
<dbReference type="PROSITE" id="PS50262">
    <property type="entry name" value="G_PROTEIN_RECEP_F1_2"/>
    <property type="match status" value="1"/>
</dbReference>
<keyword evidence="6 12" id="KW-1133">Transmembrane helix</keyword>
<dbReference type="PRINTS" id="PR00237">
    <property type="entry name" value="GPCRRHODOPSN"/>
</dbReference>
<feature type="transmembrane region" description="Helical" evidence="12">
    <location>
        <begin position="276"/>
        <end position="295"/>
    </location>
</feature>
<evidence type="ECO:0000256" key="4">
    <source>
        <dbReference type="ARBA" id="ARBA00022692"/>
    </source>
</evidence>
<dbReference type="GO" id="GO:0004984">
    <property type="term" value="F:olfactory receptor activity"/>
    <property type="evidence" value="ECO:0007669"/>
    <property type="project" value="InterPro"/>
</dbReference>
<dbReference type="InterPro" id="IPR000725">
    <property type="entry name" value="Olfact_rcpt"/>
</dbReference>
<evidence type="ECO:0000256" key="8">
    <source>
        <dbReference type="ARBA" id="ARBA00023136"/>
    </source>
</evidence>
<organism evidence="14 15">
    <name type="scientific">Eublepharis macularius</name>
    <name type="common">Leopard gecko</name>
    <name type="synonym">Cyrtodactylus macularius</name>
    <dbReference type="NCBI Taxonomy" id="481883"/>
    <lineage>
        <taxon>Eukaryota</taxon>
        <taxon>Metazoa</taxon>
        <taxon>Chordata</taxon>
        <taxon>Craniata</taxon>
        <taxon>Vertebrata</taxon>
        <taxon>Euteleostomi</taxon>
        <taxon>Lepidosauria</taxon>
        <taxon>Squamata</taxon>
        <taxon>Bifurcata</taxon>
        <taxon>Gekkota</taxon>
        <taxon>Eublepharidae</taxon>
        <taxon>Eublepharinae</taxon>
        <taxon>Eublepharis</taxon>
    </lineage>
</organism>
<evidence type="ECO:0000256" key="5">
    <source>
        <dbReference type="ARBA" id="ARBA00022725"/>
    </source>
</evidence>
<evidence type="ECO:0000256" key="7">
    <source>
        <dbReference type="ARBA" id="ARBA00023040"/>
    </source>
</evidence>
<dbReference type="GeneID" id="129339165"/>
<dbReference type="FunFam" id="1.20.1070.10:FF:000001">
    <property type="entry name" value="Olfactory receptor"/>
    <property type="match status" value="1"/>
</dbReference>
<evidence type="ECO:0000313" key="14">
    <source>
        <dbReference type="Proteomes" id="UP001190640"/>
    </source>
</evidence>
<evidence type="ECO:0000256" key="10">
    <source>
        <dbReference type="ARBA" id="ARBA00023224"/>
    </source>
</evidence>
<sequence length="322" mass="36415">MAITEWKNKTIITEFILLGFETSPQFQILLFLVFLSTYIITMAGNILLVVLVVADRHLHRPMYYFLGNLSCLEIFYSSTILLRMLASLITGDKRLSVSGCIVQFYFIASLVCTECYLLSVMSYDRYIAICKPLHYAVLMQDGLCCQLASLSWVSGFLAIAIIIALMLQITFCGPNEIDSFFCDFEPLLSLSCSDIALLKIVALICSFTFSMIPFVLTLISYTYIVITVLKIPSTSGRQKAFSTCSSHLIVVILYYGTLIIVYMIPTSPSLKDMNKIFSLFYTVLTPLINPLIYSFRNKEVKESLQRLLRKYLSIVGKQRATS</sequence>
<protein>
    <recommendedName>
        <fullName evidence="12">Olfactory receptor</fullName>
    </recommendedName>
</protein>
<dbReference type="KEGG" id="emc:129339165"/>
<keyword evidence="14" id="KW-1185">Reference proteome</keyword>
<evidence type="ECO:0000256" key="11">
    <source>
        <dbReference type="RuleBase" id="RU000688"/>
    </source>
</evidence>
<evidence type="ECO:0000256" key="6">
    <source>
        <dbReference type="ARBA" id="ARBA00022989"/>
    </source>
</evidence>
<feature type="transmembrane region" description="Helical" evidence="12">
    <location>
        <begin position="241"/>
        <end position="264"/>
    </location>
</feature>
<feature type="transmembrane region" description="Helical" evidence="12">
    <location>
        <begin position="28"/>
        <end position="53"/>
    </location>
</feature>
<keyword evidence="5 12" id="KW-0552">Olfaction</keyword>
<evidence type="ECO:0000313" key="15">
    <source>
        <dbReference type="RefSeq" id="XP_054849744.1"/>
    </source>
</evidence>
<accession>A0AA97K750</accession>
<dbReference type="InterPro" id="IPR017452">
    <property type="entry name" value="GPCR_Rhodpsn_7TM"/>
</dbReference>
<keyword evidence="8 12" id="KW-0472">Membrane</keyword>
<keyword evidence="7 11" id="KW-0297">G-protein coupled receptor</keyword>
<feature type="transmembrane region" description="Helical" evidence="12">
    <location>
        <begin position="196"/>
        <end position="229"/>
    </location>
</feature>
<proteinExistence type="inferred from homology"/>
<dbReference type="Gene3D" id="1.20.1070.10">
    <property type="entry name" value="Rhodopsin 7-helix transmembrane proteins"/>
    <property type="match status" value="1"/>
</dbReference>
<comment type="subcellular location">
    <subcellularLocation>
        <location evidence="1 12">Cell membrane</location>
        <topology evidence="1 12">Multi-pass membrane protein</topology>
    </subcellularLocation>
</comment>
<feature type="transmembrane region" description="Helical" evidence="12">
    <location>
        <begin position="65"/>
        <end position="89"/>
    </location>
</feature>
<keyword evidence="10 11" id="KW-0807">Transducer</keyword>
<feature type="transmembrane region" description="Helical" evidence="12">
    <location>
        <begin position="143"/>
        <end position="171"/>
    </location>
</feature>
<evidence type="ECO:0000256" key="9">
    <source>
        <dbReference type="ARBA" id="ARBA00023170"/>
    </source>
</evidence>
<keyword evidence="3 12" id="KW-0716">Sensory transduction</keyword>
<feature type="transmembrane region" description="Helical" evidence="12">
    <location>
        <begin position="101"/>
        <end position="123"/>
    </location>
</feature>
<evidence type="ECO:0000256" key="12">
    <source>
        <dbReference type="RuleBase" id="RU363047"/>
    </source>
</evidence>